<dbReference type="EMBL" id="JAFEUP010000001">
    <property type="protein sequence ID" value="MBM7059429.1"/>
    <property type="molecule type" value="Genomic_DNA"/>
</dbReference>
<gene>
    <name evidence="2" type="ORF">JQX08_01795</name>
</gene>
<dbReference type="Proteomes" id="UP000717995">
    <property type="component" value="Unassembled WGS sequence"/>
</dbReference>
<accession>A0ABS2IAW8</accession>
<comment type="caution">
    <text evidence="2">The sequence shown here is derived from an EMBL/GenBank/DDBJ whole genome shotgun (WGS) entry which is preliminary data.</text>
</comment>
<dbReference type="InterPro" id="IPR050767">
    <property type="entry name" value="Sel1_AlgK"/>
</dbReference>
<dbReference type="PANTHER" id="PTHR11102">
    <property type="entry name" value="SEL-1-LIKE PROTEIN"/>
    <property type="match status" value="1"/>
</dbReference>
<protein>
    <submittedName>
        <fullName evidence="2">Sel1 repeat family protein</fullName>
    </submittedName>
</protein>
<proteinExistence type="predicted"/>
<evidence type="ECO:0000313" key="3">
    <source>
        <dbReference type="Proteomes" id="UP000717995"/>
    </source>
</evidence>
<organism evidence="2 3">
    <name type="scientific">Zestomonas insulae</name>
    <dbReference type="NCBI Taxonomy" id="2809017"/>
    <lineage>
        <taxon>Bacteria</taxon>
        <taxon>Pseudomonadati</taxon>
        <taxon>Pseudomonadota</taxon>
        <taxon>Gammaproteobacteria</taxon>
        <taxon>Pseudomonadales</taxon>
        <taxon>Pseudomonadaceae</taxon>
        <taxon>Zestomonas</taxon>
    </lineage>
</organism>
<dbReference type="RefSeq" id="WP_204914290.1">
    <property type="nucleotide sequence ID" value="NZ_JAFEUP010000001.1"/>
</dbReference>
<dbReference type="InterPro" id="IPR006597">
    <property type="entry name" value="Sel1-like"/>
</dbReference>
<dbReference type="SUPFAM" id="SSF81901">
    <property type="entry name" value="HCP-like"/>
    <property type="match status" value="2"/>
</dbReference>
<dbReference type="PANTHER" id="PTHR11102:SF147">
    <property type="entry name" value="SEL1L ADAPTOR SUBUNIT OF ERAD E3 UBIQUITIN LIGASE"/>
    <property type="match status" value="1"/>
</dbReference>
<keyword evidence="1" id="KW-0732">Signal</keyword>
<dbReference type="InterPro" id="IPR011990">
    <property type="entry name" value="TPR-like_helical_dom_sf"/>
</dbReference>
<feature type="chain" id="PRO_5046424440" evidence="1">
    <location>
        <begin position="18"/>
        <end position="462"/>
    </location>
</feature>
<dbReference type="SMART" id="SM00671">
    <property type="entry name" value="SEL1"/>
    <property type="match status" value="4"/>
</dbReference>
<feature type="signal peptide" evidence="1">
    <location>
        <begin position="1"/>
        <end position="17"/>
    </location>
</feature>
<sequence>MNGAAIAALTFVGFALAGCSGLPDQRLANEALLRGDLATAQQHYEQLSQLGYAEAQTARGDMQVKSRDPQQLQEAEALYREAALSSVRAQSRLGRLLARQGNVSDERLKEAEGLLQHAVSKGEYSAVVPLTMLYVTYPQLSPTVDPQQLVNGWREQAIPEAELAQIVIYRSNGTYAAHAQEIELSCRALLAVQDVCYVELASVYRLRQQHDEQEALLAELHVAYRVHRVSPQRVESVAQALTSPLLAAPVELSSAHQLLTEVAPIYPPAATSLAKLLIDYPQLGSQEQVLEYLAEGRRVGDSRAELLTGRLYFQGQGVPQDPRQAEEHLLKAAAEQPGADYYLGQLYRRGYLGKVEPQRAVDHLLRAARSGQAGADFALAQMFSEARGVKVNRVNAYVFAEVARQQGVPEAGALQQSLQAALSDSERLQAQALLREELQARQFDPERVARLQIPETTQDDIL</sequence>
<evidence type="ECO:0000256" key="1">
    <source>
        <dbReference type="SAM" id="SignalP"/>
    </source>
</evidence>
<evidence type="ECO:0000313" key="2">
    <source>
        <dbReference type="EMBL" id="MBM7059429.1"/>
    </source>
</evidence>
<dbReference type="Gene3D" id="1.25.40.10">
    <property type="entry name" value="Tetratricopeptide repeat domain"/>
    <property type="match status" value="1"/>
</dbReference>
<keyword evidence="3" id="KW-1185">Reference proteome</keyword>
<dbReference type="Pfam" id="PF08238">
    <property type="entry name" value="Sel1"/>
    <property type="match status" value="3"/>
</dbReference>
<reference evidence="2 3" key="1">
    <citation type="submission" date="2021-02" db="EMBL/GenBank/DDBJ databases">
        <authorList>
            <person name="Lee D.-H."/>
        </authorList>
    </citation>
    <scope>NUCLEOTIDE SEQUENCE [LARGE SCALE GENOMIC DNA]</scope>
    <source>
        <strain evidence="2 3">UL073</strain>
    </source>
</reference>
<name>A0ABS2IAW8_9GAMM</name>